<dbReference type="InterPro" id="IPR037171">
    <property type="entry name" value="NagB/RpiA_transferase-like"/>
</dbReference>
<dbReference type="Pfam" id="PF00455">
    <property type="entry name" value="DeoRC"/>
    <property type="match status" value="1"/>
</dbReference>
<dbReference type="PANTHER" id="PTHR30363">
    <property type="entry name" value="HTH-TYPE TRANSCRIPTIONAL REGULATOR SRLR-RELATED"/>
    <property type="match status" value="1"/>
</dbReference>
<sequence>MLPLQRKQALLAYLADKGAATLKEMSDRFGVSEMTIRRDLNALEQENRIRRSHGGAVYEEQKQEMGQDEPEMAAKQAINQDIKERLAAYAAQRFVRSGDTIVLENGTTVSRMAERLAHLDQLTILTNGIDTISRFRPYATDNRMIISCGGMFRDISGTFVGPMAEEFFSRFHADTLFLSALGYTPEAGFTDPNLMDTQVKKIMMRSAKKVVMLLDSSKIGKRFFSPVAALTDIHVFVTDGNLTQENRKHIEESGVELHMI</sequence>
<dbReference type="Gene3D" id="3.40.50.1360">
    <property type="match status" value="1"/>
</dbReference>
<dbReference type="InterPro" id="IPR014036">
    <property type="entry name" value="DeoR-like_C"/>
</dbReference>
<dbReference type="Proteomes" id="UP000198855">
    <property type="component" value="Unassembled WGS sequence"/>
</dbReference>
<dbReference type="InterPro" id="IPR050313">
    <property type="entry name" value="Carb_Metab_HTH_regulators"/>
</dbReference>
<accession>A0A1I1SZJ5</accession>
<protein>
    <submittedName>
        <fullName evidence="5">DeoR family transcriptional regulator, glucitol operon repressor</fullName>
    </submittedName>
</protein>
<evidence type="ECO:0000313" key="6">
    <source>
        <dbReference type="Proteomes" id="UP000198855"/>
    </source>
</evidence>
<evidence type="ECO:0000259" key="4">
    <source>
        <dbReference type="PROSITE" id="PS51000"/>
    </source>
</evidence>
<dbReference type="InterPro" id="IPR018356">
    <property type="entry name" value="Tscrpt_reg_HTH_DeoR_CS"/>
</dbReference>
<evidence type="ECO:0000313" key="5">
    <source>
        <dbReference type="EMBL" id="SFD50188.1"/>
    </source>
</evidence>
<evidence type="ECO:0000256" key="1">
    <source>
        <dbReference type="ARBA" id="ARBA00023015"/>
    </source>
</evidence>
<dbReference type="STRING" id="1045775.SAMN05216378_0220"/>
<dbReference type="RefSeq" id="WP_091180027.1">
    <property type="nucleotide sequence ID" value="NZ_FOMT01000001.1"/>
</dbReference>
<dbReference type="SUPFAM" id="SSF100950">
    <property type="entry name" value="NagB/RpiA/CoA transferase-like"/>
    <property type="match status" value="1"/>
</dbReference>
<dbReference type="OrthoDB" id="9797223at2"/>
<dbReference type="InterPro" id="IPR001034">
    <property type="entry name" value="DeoR_HTH"/>
</dbReference>
<dbReference type="GO" id="GO:0003700">
    <property type="term" value="F:DNA-binding transcription factor activity"/>
    <property type="evidence" value="ECO:0007669"/>
    <property type="project" value="InterPro"/>
</dbReference>
<keyword evidence="2" id="KW-0238">DNA-binding</keyword>
<keyword evidence="3" id="KW-0804">Transcription</keyword>
<name>A0A1I1SZJ5_9BACL</name>
<proteinExistence type="predicted"/>
<dbReference type="PANTHER" id="PTHR30363:SF44">
    <property type="entry name" value="AGA OPERON TRANSCRIPTIONAL REPRESSOR-RELATED"/>
    <property type="match status" value="1"/>
</dbReference>
<dbReference type="SMART" id="SM01134">
    <property type="entry name" value="DeoRC"/>
    <property type="match status" value="1"/>
</dbReference>
<organism evidence="5 6">
    <name type="scientific">Paenibacillus catalpae</name>
    <dbReference type="NCBI Taxonomy" id="1045775"/>
    <lineage>
        <taxon>Bacteria</taxon>
        <taxon>Bacillati</taxon>
        <taxon>Bacillota</taxon>
        <taxon>Bacilli</taxon>
        <taxon>Bacillales</taxon>
        <taxon>Paenibacillaceae</taxon>
        <taxon>Paenibacillus</taxon>
    </lineage>
</organism>
<reference evidence="6" key="1">
    <citation type="submission" date="2016-10" db="EMBL/GenBank/DDBJ databases">
        <authorList>
            <person name="Varghese N."/>
            <person name="Submissions S."/>
        </authorList>
    </citation>
    <scope>NUCLEOTIDE SEQUENCE [LARGE SCALE GENOMIC DNA]</scope>
    <source>
        <strain evidence="6">CGMCC 1.10784</strain>
    </source>
</reference>
<dbReference type="SUPFAM" id="SSF46785">
    <property type="entry name" value="Winged helix' DNA-binding domain"/>
    <property type="match status" value="1"/>
</dbReference>
<feature type="domain" description="HTH deoR-type" evidence="4">
    <location>
        <begin position="3"/>
        <end position="58"/>
    </location>
</feature>
<dbReference type="Pfam" id="PF08220">
    <property type="entry name" value="HTH_DeoR"/>
    <property type="match status" value="1"/>
</dbReference>
<dbReference type="PROSITE" id="PS51000">
    <property type="entry name" value="HTH_DEOR_2"/>
    <property type="match status" value="1"/>
</dbReference>
<dbReference type="Gene3D" id="1.10.10.10">
    <property type="entry name" value="Winged helix-like DNA-binding domain superfamily/Winged helix DNA-binding domain"/>
    <property type="match status" value="1"/>
</dbReference>
<keyword evidence="1" id="KW-0805">Transcription regulation</keyword>
<evidence type="ECO:0000256" key="2">
    <source>
        <dbReference type="ARBA" id="ARBA00023125"/>
    </source>
</evidence>
<dbReference type="GO" id="GO:0003677">
    <property type="term" value="F:DNA binding"/>
    <property type="evidence" value="ECO:0007669"/>
    <property type="project" value="UniProtKB-KW"/>
</dbReference>
<dbReference type="AlphaFoldDB" id="A0A1I1SZJ5"/>
<dbReference type="PROSITE" id="PS00894">
    <property type="entry name" value="HTH_DEOR_1"/>
    <property type="match status" value="1"/>
</dbReference>
<dbReference type="InterPro" id="IPR036388">
    <property type="entry name" value="WH-like_DNA-bd_sf"/>
</dbReference>
<gene>
    <name evidence="5" type="ORF">SAMN05216378_0220</name>
</gene>
<dbReference type="EMBL" id="FOMT01000001">
    <property type="protein sequence ID" value="SFD50188.1"/>
    <property type="molecule type" value="Genomic_DNA"/>
</dbReference>
<dbReference type="PRINTS" id="PR00037">
    <property type="entry name" value="HTHLACR"/>
</dbReference>
<dbReference type="InterPro" id="IPR036390">
    <property type="entry name" value="WH_DNA-bd_sf"/>
</dbReference>
<evidence type="ECO:0000256" key="3">
    <source>
        <dbReference type="ARBA" id="ARBA00023163"/>
    </source>
</evidence>
<dbReference type="SMART" id="SM00420">
    <property type="entry name" value="HTH_DEOR"/>
    <property type="match status" value="1"/>
</dbReference>
<keyword evidence="6" id="KW-1185">Reference proteome</keyword>